<dbReference type="Gene3D" id="2.180.10.10">
    <property type="entry name" value="RHS repeat-associated core"/>
    <property type="match status" value="1"/>
</dbReference>
<dbReference type="EMBL" id="RBKU01000001">
    <property type="protein sequence ID" value="RKR84486.1"/>
    <property type="molecule type" value="Genomic_DNA"/>
</dbReference>
<accession>A0A495J657</accession>
<keyword evidence="1" id="KW-0378">Hydrolase</keyword>
<evidence type="ECO:0000313" key="2">
    <source>
        <dbReference type="Proteomes" id="UP000268007"/>
    </source>
</evidence>
<gene>
    <name evidence="1" type="ORF">BDD43_4725</name>
</gene>
<dbReference type="AlphaFoldDB" id="A0A495J657"/>
<dbReference type="GO" id="GO:0004180">
    <property type="term" value="F:carboxypeptidase activity"/>
    <property type="evidence" value="ECO:0007669"/>
    <property type="project" value="UniProtKB-KW"/>
</dbReference>
<dbReference type="Gene3D" id="3.30.1380.10">
    <property type="match status" value="1"/>
</dbReference>
<proteinExistence type="predicted"/>
<dbReference type="OrthoDB" id="2972467at2"/>
<sequence length="243" mass="27073">MTTIDPHAEKYAGLSSYAYVGDNPMSFIDPTGKDLIRIPVPNGNGGTKYAVVDSKIAKQAYDFAWKMYDTYGAVVTESYRTDDQQRNVSGSGGLKAKVGKSRHQQGFALDFGVKKAYYEDKDSQKSESLNAYKTEVGQYGEGVSNFDWRYGLKDYPHFEQDARDYGYGSFQDAYNTNKNDYANKGGVNGLPIYDPSKETDVTLTVNVNGTDVTVHGTRLSDSEVQAVKDYLKTIQDKKKKDDK</sequence>
<keyword evidence="2" id="KW-1185">Reference proteome</keyword>
<name>A0A495J657_9SPHI</name>
<reference evidence="1 2" key="1">
    <citation type="submission" date="2018-10" db="EMBL/GenBank/DDBJ databases">
        <title>Genomic Encyclopedia of Archaeal and Bacterial Type Strains, Phase II (KMG-II): from individual species to whole genera.</title>
        <authorList>
            <person name="Goeker M."/>
        </authorList>
    </citation>
    <scope>NUCLEOTIDE SEQUENCE [LARGE SCALE GENOMIC DNA]</scope>
    <source>
        <strain evidence="1 2">DSM 18602</strain>
    </source>
</reference>
<dbReference type="InterPro" id="IPR009045">
    <property type="entry name" value="Zn_M74/Hedgehog-like"/>
</dbReference>
<keyword evidence="1" id="KW-0121">Carboxypeptidase</keyword>
<organism evidence="1 2">
    <name type="scientific">Mucilaginibacter gracilis</name>
    <dbReference type="NCBI Taxonomy" id="423350"/>
    <lineage>
        <taxon>Bacteria</taxon>
        <taxon>Pseudomonadati</taxon>
        <taxon>Bacteroidota</taxon>
        <taxon>Sphingobacteriia</taxon>
        <taxon>Sphingobacteriales</taxon>
        <taxon>Sphingobacteriaceae</taxon>
        <taxon>Mucilaginibacter</taxon>
    </lineage>
</organism>
<comment type="caution">
    <text evidence="1">The sequence shown here is derived from an EMBL/GenBank/DDBJ whole genome shotgun (WGS) entry which is preliminary data.</text>
</comment>
<evidence type="ECO:0000313" key="1">
    <source>
        <dbReference type="EMBL" id="RKR84486.1"/>
    </source>
</evidence>
<keyword evidence="1" id="KW-0645">Protease</keyword>
<dbReference type="SUPFAM" id="SSF55166">
    <property type="entry name" value="Hedgehog/DD-peptidase"/>
    <property type="match status" value="1"/>
</dbReference>
<protein>
    <submittedName>
        <fullName evidence="1">D-alanyl-D-alanine carboxypeptidase-like protein</fullName>
    </submittedName>
</protein>
<dbReference type="Proteomes" id="UP000268007">
    <property type="component" value="Unassembled WGS sequence"/>
</dbReference>